<dbReference type="Proteomes" id="UP001519344">
    <property type="component" value="Unassembled WGS sequence"/>
</dbReference>
<accession>A0ABS4I7U9</accession>
<organism evidence="1 2">
    <name type="scientific">Paenibacillus aceris</name>
    <dbReference type="NCBI Taxonomy" id="869555"/>
    <lineage>
        <taxon>Bacteria</taxon>
        <taxon>Bacillati</taxon>
        <taxon>Bacillota</taxon>
        <taxon>Bacilli</taxon>
        <taxon>Bacillales</taxon>
        <taxon>Paenibacillaceae</taxon>
        <taxon>Paenibacillus</taxon>
    </lineage>
</organism>
<evidence type="ECO:0000313" key="1">
    <source>
        <dbReference type="EMBL" id="MBP1966471.1"/>
    </source>
</evidence>
<evidence type="ECO:0000313" key="2">
    <source>
        <dbReference type="Proteomes" id="UP001519344"/>
    </source>
</evidence>
<comment type="caution">
    <text evidence="1">The sequence shown here is derived from an EMBL/GenBank/DDBJ whole genome shotgun (WGS) entry which is preliminary data.</text>
</comment>
<sequence>MSKMRKRMMNLCVKIDHFSKTIVDFAKSA</sequence>
<dbReference type="EMBL" id="JAGGKV010000022">
    <property type="protein sequence ID" value="MBP1966471.1"/>
    <property type="molecule type" value="Genomic_DNA"/>
</dbReference>
<reference evidence="1 2" key="1">
    <citation type="submission" date="2021-03" db="EMBL/GenBank/DDBJ databases">
        <title>Genomic Encyclopedia of Type Strains, Phase IV (KMG-IV): sequencing the most valuable type-strain genomes for metagenomic binning, comparative biology and taxonomic classification.</title>
        <authorList>
            <person name="Goeker M."/>
        </authorList>
    </citation>
    <scope>NUCLEOTIDE SEQUENCE [LARGE SCALE GENOMIC DNA]</scope>
    <source>
        <strain evidence="1 2">DSM 24950</strain>
    </source>
</reference>
<name>A0ABS4I7U9_9BACL</name>
<keyword evidence="2" id="KW-1185">Reference proteome</keyword>
<gene>
    <name evidence="1" type="ORF">J2Z65_005731</name>
</gene>
<protein>
    <submittedName>
        <fullName evidence="1">Uncharacterized protein</fullName>
    </submittedName>
</protein>
<proteinExistence type="predicted"/>